<evidence type="ECO:0000313" key="3">
    <source>
        <dbReference type="RefSeq" id="XP_006867222.1"/>
    </source>
</evidence>
<dbReference type="GO" id="GO:0005078">
    <property type="term" value="F:MAP-kinase scaffold activity"/>
    <property type="evidence" value="ECO:0007669"/>
    <property type="project" value="TreeGrafter"/>
</dbReference>
<dbReference type="PANTHER" id="PTHR13944:SF18">
    <property type="entry name" value="A-KINASE ANCHOR PROTEIN 13"/>
    <property type="match status" value="1"/>
</dbReference>
<accession>A0A9B0TMV2</accession>
<dbReference type="GeneID" id="102817667"/>
<feature type="region of interest" description="Disordered" evidence="1">
    <location>
        <begin position="221"/>
        <end position="299"/>
    </location>
</feature>
<dbReference type="PANTHER" id="PTHR13944">
    <property type="entry name" value="AGAP007712-PA"/>
    <property type="match status" value="1"/>
</dbReference>
<dbReference type="GO" id="GO:0071875">
    <property type="term" value="P:adrenergic receptor signaling pathway"/>
    <property type="evidence" value="ECO:0007669"/>
    <property type="project" value="TreeGrafter"/>
</dbReference>
<reference evidence="3" key="1">
    <citation type="submission" date="2025-08" db="UniProtKB">
        <authorList>
            <consortium name="RefSeq"/>
        </authorList>
    </citation>
    <scope>IDENTIFICATION</scope>
    <source>
        <tissue evidence="3">Spleen</tissue>
    </source>
</reference>
<dbReference type="GO" id="GO:0035023">
    <property type="term" value="P:regulation of Rho protein signal transduction"/>
    <property type="evidence" value="ECO:0007669"/>
    <property type="project" value="TreeGrafter"/>
</dbReference>
<dbReference type="GO" id="GO:0016020">
    <property type="term" value="C:membrane"/>
    <property type="evidence" value="ECO:0007669"/>
    <property type="project" value="TreeGrafter"/>
</dbReference>
<evidence type="ECO:0000256" key="1">
    <source>
        <dbReference type="SAM" id="MobiDB-lite"/>
    </source>
</evidence>
<sequence>MWQCALVNTHRLGNPMEPLCSDCRIAGDCVVTVLLAEEDKVEDDVVFYLVFSGSSLHHCASTRKISSDTLETIAPGHDCCETVKVLLCASKEGLPVFVVAEEDFHFIHDEAYDAAQFLATSAGNQQALNFTRFLDRSGPPSGDVNSLDEKVALAFRHLKLPAEWNVLGADQTSHGKNVYKYLSVTIYIEIQDAGSPACCHESPAKGQIDCSSVVSGIVTTENTDSSCEEKNQGLQKQKEEVETAPTVDGGTVSDQYSCLPNMPDSGQTGTGDLPACGNRKEETGTKSSRATADQESLSSGDHIVQEDLATALSTGQQFSGGELTVSSTADVTGPETSGDMEHGLLNPETTLQKNMLECPGCSGTG</sequence>
<feature type="compositionally biased region" description="Basic and acidic residues" evidence="1">
    <location>
        <begin position="227"/>
        <end position="241"/>
    </location>
</feature>
<feature type="compositionally biased region" description="Polar residues" evidence="1">
    <location>
        <begin position="319"/>
        <end position="330"/>
    </location>
</feature>
<feature type="compositionally biased region" description="Polar residues" evidence="1">
    <location>
        <begin position="285"/>
        <end position="299"/>
    </location>
</feature>
<dbReference type="AlphaFoldDB" id="A0A9B0TMV2"/>
<dbReference type="OrthoDB" id="28045at2759"/>
<dbReference type="RefSeq" id="XP_006867222.1">
    <property type="nucleotide sequence ID" value="XM_006867160.1"/>
</dbReference>
<keyword evidence="2" id="KW-1185">Reference proteome</keyword>
<name>A0A9B0TMV2_CHRAS</name>
<feature type="region of interest" description="Disordered" evidence="1">
    <location>
        <begin position="319"/>
        <end position="345"/>
    </location>
</feature>
<dbReference type="GO" id="GO:0015629">
    <property type="term" value="C:actin cytoskeleton"/>
    <property type="evidence" value="ECO:0007669"/>
    <property type="project" value="TreeGrafter"/>
</dbReference>
<evidence type="ECO:0000313" key="2">
    <source>
        <dbReference type="Proteomes" id="UP000504623"/>
    </source>
</evidence>
<dbReference type="InterPro" id="IPR051632">
    <property type="entry name" value="Rho_GEF"/>
</dbReference>
<dbReference type="GO" id="GO:0043123">
    <property type="term" value="P:positive regulation of canonical NF-kappaB signal transduction"/>
    <property type="evidence" value="ECO:0007669"/>
    <property type="project" value="TreeGrafter"/>
</dbReference>
<gene>
    <name evidence="3" type="primary">LOC102817667</name>
</gene>
<protein>
    <submittedName>
        <fullName evidence="3">A-kinase anchor protein 13-like</fullName>
    </submittedName>
</protein>
<organism evidence="2 3">
    <name type="scientific">Chrysochloris asiatica</name>
    <name type="common">Cape golden mole</name>
    <dbReference type="NCBI Taxonomy" id="185453"/>
    <lineage>
        <taxon>Eukaryota</taxon>
        <taxon>Metazoa</taxon>
        <taxon>Chordata</taxon>
        <taxon>Craniata</taxon>
        <taxon>Vertebrata</taxon>
        <taxon>Euteleostomi</taxon>
        <taxon>Mammalia</taxon>
        <taxon>Eutheria</taxon>
        <taxon>Afrotheria</taxon>
        <taxon>Chrysochloridae</taxon>
        <taxon>Chrysochlorinae</taxon>
        <taxon>Chrysochloris</taxon>
    </lineage>
</organism>
<dbReference type="Proteomes" id="UP000504623">
    <property type="component" value="Unplaced"/>
</dbReference>
<proteinExistence type="predicted"/>